<evidence type="ECO:0000256" key="1">
    <source>
        <dbReference type="SAM" id="MobiDB-lite"/>
    </source>
</evidence>
<dbReference type="EMBL" id="CP157355">
    <property type="protein sequence ID" value="XBL99389.1"/>
    <property type="molecule type" value="Genomic_DNA"/>
</dbReference>
<feature type="compositionally biased region" description="Basic and acidic residues" evidence="1">
    <location>
        <begin position="50"/>
        <end position="62"/>
    </location>
</feature>
<name>A0AAU7F403_9NEIS</name>
<sequence>MFLTKALPSLYEASDLSVSALTAYAGFDAGIRKNDRVPRRPAASGAEVWNGHERRQNADRRQASRRQYRAQPLLDTRTESDRRREGRRASDGAVVQFIACKV</sequence>
<accession>A0AAU7F403</accession>
<gene>
    <name evidence="2" type="ORF">ABHF33_09935</name>
</gene>
<dbReference type="KEGG" id="cmav:ABHF33_09935"/>
<evidence type="ECO:0008006" key="3">
    <source>
        <dbReference type="Google" id="ProtNLM"/>
    </source>
</evidence>
<evidence type="ECO:0000313" key="2">
    <source>
        <dbReference type="EMBL" id="XBL99389.1"/>
    </source>
</evidence>
<feature type="compositionally biased region" description="Basic and acidic residues" evidence="1">
    <location>
        <begin position="76"/>
        <end position="90"/>
    </location>
</feature>
<protein>
    <recommendedName>
        <fullName evidence="3">Transposase</fullName>
    </recommendedName>
</protein>
<dbReference type="RefSeq" id="WP_348943818.1">
    <property type="nucleotide sequence ID" value="NZ_CP157355.1"/>
</dbReference>
<organism evidence="2">
    <name type="scientific">Chitinibacter mangrovi</name>
    <dbReference type="NCBI Taxonomy" id="3153927"/>
    <lineage>
        <taxon>Bacteria</taxon>
        <taxon>Pseudomonadati</taxon>
        <taxon>Pseudomonadota</taxon>
        <taxon>Betaproteobacteria</taxon>
        <taxon>Neisseriales</taxon>
        <taxon>Chitinibacteraceae</taxon>
        <taxon>Chitinibacter</taxon>
    </lineage>
</organism>
<proteinExistence type="predicted"/>
<reference evidence="2" key="1">
    <citation type="submission" date="2024-05" db="EMBL/GenBank/DDBJ databases">
        <authorList>
            <person name="Yang L."/>
            <person name="Pan L."/>
        </authorList>
    </citation>
    <scope>NUCLEOTIDE SEQUENCE</scope>
    <source>
        <strain evidence="2">FCG-7</strain>
    </source>
</reference>
<dbReference type="AlphaFoldDB" id="A0AAU7F403"/>
<feature type="region of interest" description="Disordered" evidence="1">
    <location>
        <begin position="35"/>
        <end position="90"/>
    </location>
</feature>